<dbReference type="EMBL" id="AP022608">
    <property type="protein sequence ID" value="BBZ18015.1"/>
    <property type="molecule type" value="Genomic_DNA"/>
</dbReference>
<proteinExistence type="predicted"/>
<evidence type="ECO:0000256" key="1">
    <source>
        <dbReference type="SAM" id="Phobius"/>
    </source>
</evidence>
<accession>A0A7I7WMV1</accession>
<name>A0A7I7WMV1_MYCGU</name>
<reference evidence="2 3" key="1">
    <citation type="journal article" date="2019" name="Emerg. Microbes Infect.">
        <title>Comprehensive subspecies identification of 175 nontuberculous mycobacteria species based on 7547 genomic profiles.</title>
        <authorList>
            <person name="Matsumoto Y."/>
            <person name="Kinjo T."/>
            <person name="Motooka D."/>
            <person name="Nabeya D."/>
            <person name="Jung N."/>
            <person name="Uechi K."/>
            <person name="Horii T."/>
            <person name="Iida T."/>
            <person name="Fujita J."/>
            <person name="Nakamura S."/>
        </authorList>
    </citation>
    <scope>NUCLEOTIDE SEQUENCE [LARGE SCALE GENOMIC DNA]</scope>
    <source>
        <strain evidence="2 3">JCM 12688</strain>
    </source>
</reference>
<feature type="transmembrane region" description="Helical" evidence="1">
    <location>
        <begin position="52"/>
        <end position="73"/>
    </location>
</feature>
<keyword evidence="1" id="KW-0812">Transmembrane</keyword>
<dbReference type="Proteomes" id="UP000466187">
    <property type="component" value="Chromosome"/>
</dbReference>
<keyword evidence="1" id="KW-0472">Membrane</keyword>
<gene>
    <name evidence="2" type="ORF">MGAD_23500</name>
</gene>
<keyword evidence="1" id="KW-1133">Transmembrane helix</keyword>
<evidence type="ECO:0000313" key="2">
    <source>
        <dbReference type="EMBL" id="BBZ18015.1"/>
    </source>
</evidence>
<protein>
    <submittedName>
        <fullName evidence="2">Uncharacterized protein</fullName>
    </submittedName>
</protein>
<dbReference type="KEGG" id="mgad:MGAD_23500"/>
<organism evidence="2 3">
    <name type="scientific">Mycolicibacterium gadium</name>
    <name type="common">Mycobacterium gadium</name>
    <dbReference type="NCBI Taxonomy" id="1794"/>
    <lineage>
        <taxon>Bacteria</taxon>
        <taxon>Bacillati</taxon>
        <taxon>Actinomycetota</taxon>
        <taxon>Actinomycetes</taxon>
        <taxon>Mycobacteriales</taxon>
        <taxon>Mycobacteriaceae</taxon>
        <taxon>Mycolicibacterium</taxon>
    </lineage>
</organism>
<evidence type="ECO:0000313" key="3">
    <source>
        <dbReference type="Proteomes" id="UP000466187"/>
    </source>
</evidence>
<sequence>MVAGLGPGAAGDTCVGVTIVCVVGGSGPDPSGSTTVVVGVVGVVSVGEVGDVGPVVSVGLVVVGVVVVVVAVVDSKVSLGRRTLVRGTQV</sequence>
<dbReference type="AlphaFoldDB" id="A0A7I7WMV1"/>